<comment type="caution">
    <text evidence="2">The sequence shown here is derived from an EMBL/GenBank/DDBJ whole genome shotgun (WGS) entry which is preliminary data.</text>
</comment>
<gene>
    <name evidence="2" type="ORF">DNH61_24710</name>
</gene>
<evidence type="ECO:0000313" key="3">
    <source>
        <dbReference type="Proteomes" id="UP000249522"/>
    </source>
</evidence>
<dbReference type="RefSeq" id="WP_111149640.1">
    <property type="nucleotide sequence ID" value="NZ_QKRB01000059.1"/>
</dbReference>
<sequence>MNTINNKAIIGLITVFMIFSAVIFYSYLTDDSNGKFMDQLSMHQKIEEQDIDSIRMSKVVLINSTFKHIDINLNDDQIQRIIRTFNSSSPLATSWKDSSSPSIVSGIAIRLKNRSEVRIQYDKENIYVTRGEVDYLIVSNQLKQIFEEELMNKENKNI</sequence>
<dbReference type="EMBL" id="QKRB01000059">
    <property type="protein sequence ID" value="PZD93136.1"/>
    <property type="molecule type" value="Genomic_DNA"/>
</dbReference>
<name>A0A2W1L195_9BACL</name>
<proteinExistence type="predicted"/>
<evidence type="ECO:0000313" key="2">
    <source>
        <dbReference type="EMBL" id="PZD93136.1"/>
    </source>
</evidence>
<dbReference type="OrthoDB" id="2607556at2"/>
<keyword evidence="3" id="KW-1185">Reference proteome</keyword>
<dbReference type="Proteomes" id="UP000249522">
    <property type="component" value="Unassembled WGS sequence"/>
</dbReference>
<accession>A0A2W1L195</accession>
<evidence type="ECO:0000256" key="1">
    <source>
        <dbReference type="SAM" id="Phobius"/>
    </source>
</evidence>
<reference evidence="2 3" key="1">
    <citation type="submission" date="2018-06" db="EMBL/GenBank/DDBJ databases">
        <title>Paenibacillus imtechensis sp. nov.</title>
        <authorList>
            <person name="Pinnaka A.K."/>
            <person name="Singh H."/>
            <person name="Kaur M."/>
        </authorList>
    </citation>
    <scope>NUCLEOTIDE SEQUENCE [LARGE SCALE GENOMIC DNA]</scope>
    <source>
        <strain evidence="2 3">SMB1</strain>
    </source>
</reference>
<protein>
    <submittedName>
        <fullName evidence="2">Uncharacterized protein</fullName>
    </submittedName>
</protein>
<dbReference type="AlphaFoldDB" id="A0A2W1L195"/>
<organism evidence="2 3">
    <name type="scientific">Paenibacillus sambharensis</name>
    <dbReference type="NCBI Taxonomy" id="1803190"/>
    <lineage>
        <taxon>Bacteria</taxon>
        <taxon>Bacillati</taxon>
        <taxon>Bacillota</taxon>
        <taxon>Bacilli</taxon>
        <taxon>Bacillales</taxon>
        <taxon>Paenibacillaceae</taxon>
        <taxon>Paenibacillus</taxon>
    </lineage>
</organism>
<keyword evidence="1" id="KW-0812">Transmembrane</keyword>
<keyword evidence="1" id="KW-0472">Membrane</keyword>
<keyword evidence="1" id="KW-1133">Transmembrane helix</keyword>
<feature type="transmembrane region" description="Helical" evidence="1">
    <location>
        <begin position="9"/>
        <end position="28"/>
    </location>
</feature>